<evidence type="ECO:0000313" key="3">
    <source>
        <dbReference type="Proteomes" id="UP000239706"/>
    </source>
</evidence>
<feature type="transmembrane region" description="Helical" evidence="1">
    <location>
        <begin position="26"/>
        <end position="43"/>
    </location>
</feature>
<dbReference type="OrthoDB" id="9795813at2"/>
<keyword evidence="1" id="KW-0472">Membrane</keyword>
<feature type="transmembrane region" description="Helical" evidence="1">
    <location>
        <begin position="52"/>
        <end position="70"/>
    </location>
</feature>
<dbReference type="AlphaFoldDB" id="A0A2T0B1A4"/>
<keyword evidence="1" id="KW-0812">Transmembrane</keyword>
<feature type="transmembrane region" description="Helical" evidence="1">
    <location>
        <begin position="102"/>
        <end position="119"/>
    </location>
</feature>
<dbReference type="Pfam" id="PF09515">
    <property type="entry name" value="Thia_YuaJ"/>
    <property type="match status" value="1"/>
</dbReference>
<proteinExistence type="predicted"/>
<feature type="transmembrane region" description="Helical" evidence="1">
    <location>
        <begin position="76"/>
        <end position="95"/>
    </location>
</feature>
<dbReference type="EMBL" id="PVXO01000064">
    <property type="protein sequence ID" value="PRR77404.1"/>
    <property type="molecule type" value="Genomic_DNA"/>
</dbReference>
<gene>
    <name evidence="2" type="primary">thiT</name>
    <name evidence="2" type="ORF">CLLI_23170</name>
</gene>
<evidence type="ECO:0000256" key="1">
    <source>
        <dbReference type="SAM" id="Phobius"/>
    </source>
</evidence>
<dbReference type="GO" id="GO:0005886">
    <property type="term" value="C:plasma membrane"/>
    <property type="evidence" value="ECO:0007669"/>
    <property type="project" value="InterPro"/>
</dbReference>
<dbReference type="GO" id="GO:0015234">
    <property type="term" value="F:thiamine transmembrane transporter activity"/>
    <property type="evidence" value="ECO:0007669"/>
    <property type="project" value="InterPro"/>
</dbReference>
<dbReference type="Proteomes" id="UP000239706">
    <property type="component" value="Unassembled WGS sequence"/>
</dbReference>
<dbReference type="RefSeq" id="WP_106064367.1">
    <property type="nucleotide sequence ID" value="NZ_PVXO01000064.1"/>
</dbReference>
<accession>A0A2T0B1A4</accession>
<keyword evidence="1" id="KW-1133">Transmembrane helix</keyword>
<feature type="transmembrane region" description="Helical" evidence="1">
    <location>
        <begin position="153"/>
        <end position="172"/>
    </location>
</feature>
<protein>
    <submittedName>
        <fullName evidence="2">Thiamine transporter ThiT</fullName>
    </submittedName>
</protein>
<dbReference type="Gene3D" id="1.10.1760.20">
    <property type="match status" value="1"/>
</dbReference>
<evidence type="ECO:0000313" key="2">
    <source>
        <dbReference type="EMBL" id="PRR77404.1"/>
    </source>
</evidence>
<keyword evidence="3" id="KW-1185">Reference proteome</keyword>
<reference evidence="2 3" key="1">
    <citation type="submission" date="2018-03" db="EMBL/GenBank/DDBJ databases">
        <title>Genome sequence of Clostridium liquoris DSM 100320.</title>
        <authorList>
            <person name="Poehlein A."/>
            <person name="Daniel R."/>
        </authorList>
    </citation>
    <scope>NUCLEOTIDE SEQUENCE [LARGE SCALE GENOMIC DNA]</scope>
    <source>
        <strain evidence="2 3">DSM 100320</strain>
    </source>
</reference>
<sequence length="216" mass="23286">MNILNFKFKLPEAGQSLNTVFSDPKIYITLAIILALAALFIVVKNVKLNAKIITNIAMAVALGTVLKMFTIMKMPMGGSVTLGSMIPIILIAYIYGPRIGCLSGLLFGITDLLLGAYVVHPAQLIIDYILAFSALGVAGFFKENITIGTLAAIGLRFLCHVVSGVIFFSQYANGQNAIVYSIMYNGTYLLPEAIISVIVLKIIPVARVKKEIAKTV</sequence>
<organism evidence="2 3">
    <name type="scientific">Clostridium liquoris</name>
    <dbReference type="NCBI Taxonomy" id="1289519"/>
    <lineage>
        <taxon>Bacteria</taxon>
        <taxon>Bacillati</taxon>
        <taxon>Bacillota</taxon>
        <taxon>Clostridia</taxon>
        <taxon>Eubacteriales</taxon>
        <taxon>Clostridiaceae</taxon>
        <taxon>Clostridium</taxon>
    </lineage>
</organism>
<comment type="caution">
    <text evidence="2">The sequence shown here is derived from an EMBL/GenBank/DDBJ whole genome shotgun (WGS) entry which is preliminary data.</text>
</comment>
<name>A0A2T0B1A4_9CLOT</name>
<feature type="transmembrane region" description="Helical" evidence="1">
    <location>
        <begin position="125"/>
        <end position="141"/>
    </location>
</feature>
<dbReference type="NCBIfam" id="TIGR02357">
    <property type="entry name" value="ECF_ThiT_YuaJ"/>
    <property type="match status" value="1"/>
</dbReference>
<dbReference type="InterPro" id="IPR012651">
    <property type="entry name" value="Thia_Transptr_ThiT"/>
</dbReference>
<feature type="transmembrane region" description="Helical" evidence="1">
    <location>
        <begin position="178"/>
        <end position="200"/>
    </location>
</feature>